<evidence type="ECO:0000259" key="2">
    <source>
        <dbReference type="Pfam" id="PF00472"/>
    </source>
</evidence>
<accession>A0A163GTX4</accession>
<evidence type="ECO:0000256" key="1">
    <source>
        <dbReference type="SAM" id="MobiDB-lite"/>
    </source>
</evidence>
<dbReference type="PANTHER" id="PTHR11075:SF54">
    <property type="entry name" value="LARGE RIBOSOMAL SUBUNIT PROTEIN ML62"/>
    <property type="match status" value="1"/>
</dbReference>
<sequence length="205" mass="22255">MPFFPCRPGVIFIAITRTPQAVQPRWLSARGGGGSSSSSSSSSSSAVTDEELQKARAWLAALHADVIPLKTIGELSFSRSSGPGGQNVNKVNSKATLRVPLGALLNHVPTALHEEIGRSRYVAAKSNDIIVQADDSRKQNDNAHSCYKRLYDAIVEAGHVAVPKETSAEQMRHVKNLQKADNERRLKSKKQQSAKKSSRRGRGDD</sequence>
<protein>
    <submittedName>
        <fullName evidence="3">Translation release factor</fullName>
    </submittedName>
</protein>
<dbReference type="SUPFAM" id="SSF110916">
    <property type="entry name" value="Peptidyl-tRNA hydrolase domain-like"/>
    <property type="match status" value="1"/>
</dbReference>
<dbReference type="Proteomes" id="UP000076837">
    <property type="component" value="Unassembled WGS sequence"/>
</dbReference>
<dbReference type="GO" id="GO:0004045">
    <property type="term" value="F:peptidyl-tRNA hydrolase activity"/>
    <property type="evidence" value="ECO:0007669"/>
    <property type="project" value="TreeGrafter"/>
</dbReference>
<feature type="compositionally biased region" description="Basic and acidic residues" evidence="1">
    <location>
        <begin position="176"/>
        <end position="185"/>
    </location>
</feature>
<reference evidence="3 4" key="1">
    <citation type="journal article" date="2016" name="Sci. Rep.">
        <title>Draft genome sequencing and secretome analysis of fungal phytopathogen Ascochyta rabiei provides insight into the necrotrophic effector repertoire.</title>
        <authorList>
            <person name="Verma S."/>
            <person name="Gazara R.K."/>
            <person name="Nizam S."/>
            <person name="Parween S."/>
            <person name="Chattopadhyay D."/>
            <person name="Verma P.K."/>
        </authorList>
    </citation>
    <scope>NUCLEOTIDE SEQUENCE [LARGE SCALE GENOMIC DNA]</scope>
    <source>
        <strain evidence="3 4">ArDII</strain>
    </source>
</reference>
<dbReference type="Gene3D" id="3.30.160.20">
    <property type="match status" value="1"/>
</dbReference>
<dbReference type="GO" id="GO:0070126">
    <property type="term" value="P:mitochondrial translational termination"/>
    <property type="evidence" value="ECO:0007669"/>
    <property type="project" value="TreeGrafter"/>
</dbReference>
<dbReference type="STRING" id="5454.A0A163GTX4"/>
<proteinExistence type="predicted"/>
<organism evidence="3 4">
    <name type="scientific">Didymella rabiei</name>
    <name type="common">Chickpea ascochyta blight fungus</name>
    <name type="synonym">Mycosphaerella rabiei</name>
    <dbReference type="NCBI Taxonomy" id="5454"/>
    <lineage>
        <taxon>Eukaryota</taxon>
        <taxon>Fungi</taxon>
        <taxon>Dikarya</taxon>
        <taxon>Ascomycota</taxon>
        <taxon>Pezizomycotina</taxon>
        <taxon>Dothideomycetes</taxon>
        <taxon>Pleosporomycetidae</taxon>
        <taxon>Pleosporales</taxon>
        <taxon>Pleosporineae</taxon>
        <taxon>Didymellaceae</taxon>
        <taxon>Ascochyta</taxon>
    </lineage>
</organism>
<name>A0A163GTX4_DIDRA</name>
<feature type="compositionally biased region" description="Basic residues" evidence="1">
    <location>
        <begin position="186"/>
        <end position="205"/>
    </location>
</feature>
<evidence type="ECO:0000313" key="3">
    <source>
        <dbReference type="EMBL" id="KZM25013.1"/>
    </source>
</evidence>
<dbReference type="GO" id="GO:0005762">
    <property type="term" value="C:mitochondrial large ribosomal subunit"/>
    <property type="evidence" value="ECO:0007669"/>
    <property type="project" value="TreeGrafter"/>
</dbReference>
<feature type="compositionally biased region" description="Low complexity" evidence="1">
    <location>
        <begin position="36"/>
        <end position="45"/>
    </location>
</feature>
<dbReference type="Pfam" id="PF00472">
    <property type="entry name" value="RF-1"/>
    <property type="match status" value="1"/>
</dbReference>
<dbReference type="EMBL" id="JYNV01000145">
    <property type="protein sequence ID" value="KZM25013.1"/>
    <property type="molecule type" value="Genomic_DNA"/>
</dbReference>
<feature type="region of interest" description="Disordered" evidence="1">
    <location>
        <begin position="26"/>
        <end position="47"/>
    </location>
</feature>
<gene>
    <name evidence="3" type="ORF">ST47_g3853</name>
</gene>
<evidence type="ECO:0000313" key="4">
    <source>
        <dbReference type="Proteomes" id="UP000076837"/>
    </source>
</evidence>
<feature type="domain" description="Prokaryotic-type class I peptide chain release factors" evidence="2">
    <location>
        <begin position="74"/>
        <end position="199"/>
    </location>
</feature>
<keyword evidence="4" id="KW-1185">Reference proteome</keyword>
<feature type="region of interest" description="Disordered" evidence="1">
    <location>
        <begin position="176"/>
        <end position="205"/>
    </location>
</feature>
<dbReference type="AlphaFoldDB" id="A0A163GTX4"/>
<dbReference type="InterPro" id="IPR000352">
    <property type="entry name" value="Pep_chain_release_fac_I"/>
</dbReference>
<dbReference type="GO" id="GO:0016150">
    <property type="term" value="F:translation release factor activity, codon nonspecific"/>
    <property type="evidence" value="ECO:0007669"/>
    <property type="project" value="TreeGrafter"/>
</dbReference>
<dbReference type="InterPro" id="IPR052104">
    <property type="entry name" value="Mito_Release_Factor_mL62"/>
</dbReference>
<comment type="caution">
    <text evidence="3">The sequence shown here is derived from an EMBL/GenBank/DDBJ whole genome shotgun (WGS) entry which is preliminary data.</text>
</comment>
<dbReference type="PANTHER" id="PTHR11075">
    <property type="entry name" value="PEPTIDE CHAIN RELEASE FACTOR"/>
    <property type="match status" value="1"/>
</dbReference>